<dbReference type="Pfam" id="PF07727">
    <property type="entry name" value="RVT_2"/>
    <property type="match status" value="1"/>
</dbReference>
<reference evidence="3" key="1">
    <citation type="submission" date="2017-03" db="EMBL/GenBank/DDBJ databases">
        <title>Phytopthora megakarya and P. palmivora, two closely related causual agents of cacao black pod achieved similar genome size and gene model numbers by different mechanisms.</title>
        <authorList>
            <person name="Ali S."/>
            <person name="Shao J."/>
            <person name="Larry D.J."/>
            <person name="Kronmiller B."/>
            <person name="Shen D."/>
            <person name="Strem M.D."/>
            <person name="Melnick R.L."/>
            <person name="Guiltinan M.J."/>
            <person name="Tyler B.M."/>
            <person name="Meinhardt L.W."/>
            <person name="Bailey B.A."/>
        </authorList>
    </citation>
    <scope>NUCLEOTIDE SEQUENCE [LARGE SCALE GENOMIC DNA]</scope>
    <source>
        <strain evidence="3">zdho120</strain>
    </source>
</reference>
<dbReference type="Proteomes" id="UP000198211">
    <property type="component" value="Unassembled WGS sequence"/>
</dbReference>
<dbReference type="EMBL" id="NBNE01001850">
    <property type="protein sequence ID" value="OWZ12427.1"/>
    <property type="molecule type" value="Genomic_DNA"/>
</dbReference>
<dbReference type="STRING" id="4795.A0A225W5X7"/>
<keyword evidence="3" id="KW-1185">Reference proteome</keyword>
<dbReference type="AlphaFoldDB" id="A0A225W5X7"/>
<dbReference type="OrthoDB" id="1000646at2759"/>
<evidence type="ECO:0000313" key="3">
    <source>
        <dbReference type="Proteomes" id="UP000198211"/>
    </source>
</evidence>
<comment type="caution">
    <text evidence="2">The sequence shown here is derived from an EMBL/GenBank/DDBJ whole genome shotgun (WGS) entry which is preliminary data.</text>
</comment>
<gene>
    <name evidence="2" type="ORF">PHMEG_00014411</name>
</gene>
<protein>
    <submittedName>
        <fullName evidence="2">Putative mitochondrial protein</fullName>
    </submittedName>
</protein>
<accession>A0A225W5X7</accession>
<sequence length="195" mass="22693">MRQTLASDYAPQWPKALHVEYESLMKNLTWELIPRPKSTKERRINILTSLWVLVIKRNEKGEIDMFKARLAIRDFIQKYGIVYLQTFSPVVHIELVRLVMIMALIQGLDCRHFDFVAVFLNGELMDVEIYIEQPEGYNDGTGRVCRLLKGLYLALSRLQRFGTTPFMRIYENSSSNSVSLMWVSIIGNVLAAWFI</sequence>
<proteinExistence type="predicted"/>
<evidence type="ECO:0000259" key="1">
    <source>
        <dbReference type="Pfam" id="PF07727"/>
    </source>
</evidence>
<evidence type="ECO:0000313" key="2">
    <source>
        <dbReference type="EMBL" id="OWZ12427.1"/>
    </source>
</evidence>
<feature type="domain" description="Reverse transcriptase Ty1/copia-type" evidence="1">
    <location>
        <begin position="28"/>
        <end position="152"/>
    </location>
</feature>
<dbReference type="InterPro" id="IPR013103">
    <property type="entry name" value="RVT_2"/>
</dbReference>
<name>A0A225W5X7_9STRA</name>
<organism evidence="2 3">
    <name type="scientific">Phytophthora megakarya</name>
    <dbReference type="NCBI Taxonomy" id="4795"/>
    <lineage>
        <taxon>Eukaryota</taxon>
        <taxon>Sar</taxon>
        <taxon>Stramenopiles</taxon>
        <taxon>Oomycota</taxon>
        <taxon>Peronosporomycetes</taxon>
        <taxon>Peronosporales</taxon>
        <taxon>Peronosporaceae</taxon>
        <taxon>Phytophthora</taxon>
    </lineage>
</organism>